<dbReference type="Gene3D" id="3.30.565.10">
    <property type="entry name" value="Histidine kinase-like ATPase, C-terminal domain"/>
    <property type="match status" value="1"/>
</dbReference>
<evidence type="ECO:0000256" key="8">
    <source>
        <dbReference type="SAM" id="Phobius"/>
    </source>
</evidence>
<organism evidence="11 12">
    <name type="scientific">Anaeroselena agilis</name>
    <dbReference type="NCBI Taxonomy" id="3063788"/>
    <lineage>
        <taxon>Bacteria</taxon>
        <taxon>Bacillati</taxon>
        <taxon>Bacillota</taxon>
        <taxon>Negativicutes</taxon>
        <taxon>Acetonemataceae</taxon>
        <taxon>Anaeroselena</taxon>
    </lineage>
</organism>
<evidence type="ECO:0000256" key="6">
    <source>
        <dbReference type="ARBA" id="ARBA00022777"/>
    </source>
</evidence>
<dbReference type="SUPFAM" id="SSF55874">
    <property type="entry name" value="ATPase domain of HSP90 chaperone/DNA topoisomerase II/histidine kinase"/>
    <property type="match status" value="1"/>
</dbReference>
<keyword evidence="7" id="KW-0902">Two-component regulatory system</keyword>
<dbReference type="SUPFAM" id="SSF158472">
    <property type="entry name" value="HAMP domain-like"/>
    <property type="match status" value="1"/>
</dbReference>
<keyword evidence="12" id="KW-1185">Reference proteome</keyword>
<dbReference type="InterPro" id="IPR003660">
    <property type="entry name" value="HAMP_dom"/>
</dbReference>
<dbReference type="CDD" id="cd00075">
    <property type="entry name" value="HATPase"/>
    <property type="match status" value="1"/>
</dbReference>
<evidence type="ECO:0000256" key="4">
    <source>
        <dbReference type="ARBA" id="ARBA00022553"/>
    </source>
</evidence>
<dbReference type="Pfam" id="PF02518">
    <property type="entry name" value="HATPase_c"/>
    <property type="match status" value="1"/>
</dbReference>
<dbReference type="Gene3D" id="6.10.340.10">
    <property type="match status" value="1"/>
</dbReference>
<accession>A0ABU3P151</accession>
<gene>
    <name evidence="11" type="ORF">Q4T40_16120</name>
</gene>
<keyword evidence="8" id="KW-1133">Transmembrane helix</keyword>
<dbReference type="Pfam" id="PF00512">
    <property type="entry name" value="HisKA"/>
    <property type="match status" value="1"/>
</dbReference>
<reference evidence="11 12" key="1">
    <citation type="submission" date="2023-07" db="EMBL/GenBank/DDBJ databases">
        <title>The novel representative of Negativicutes class, Anaeroselena agilis gen. nov. sp. nov.</title>
        <authorList>
            <person name="Prokofeva M.I."/>
            <person name="Elcheninov A.G."/>
            <person name="Klyukina A."/>
            <person name="Kublanov I.V."/>
            <person name="Frolov E.N."/>
            <person name="Podosokorskaya O.A."/>
        </authorList>
    </citation>
    <scope>NUCLEOTIDE SEQUENCE [LARGE SCALE GENOMIC DNA]</scope>
    <source>
        <strain evidence="11 12">4137-cl</strain>
    </source>
</reference>
<dbReference type="Pfam" id="PF00672">
    <property type="entry name" value="HAMP"/>
    <property type="match status" value="1"/>
</dbReference>
<dbReference type="SMART" id="SM00304">
    <property type="entry name" value="HAMP"/>
    <property type="match status" value="1"/>
</dbReference>
<dbReference type="InterPro" id="IPR050736">
    <property type="entry name" value="Sensor_HK_Regulatory"/>
</dbReference>
<feature type="domain" description="HAMP" evidence="10">
    <location>
        <begin position="187"/>
        <end position="239"/>
    </location>
</feature>
<dbReference type="PANTHER" id="PTHR43711:SF1">
    <property type="entry name" value="HISTIDINE KINASE 1"/>
    <property type="match status" value="1"/>
</dbReference>
<keyword evidence="8" id="KW-0812">Transmembrane</keyword>
<sequence>MTRSIFSRLFLSYIVVILLVTVTLGALMAYLVRGQVVENKRLEMMKLGHSAAAALAPVLDNSRLHTRLEVISKLLGTRTWVVDKQGTLLAGNPPARWLRNYPEDSQQIEALFAGAPQSWVRSGRRQADPSIIVGVPLPGAAATPAAVFLYTPIAGVNQTVQALDRLLLLSLILGTLVAALLGFFISRGLTRPLADISHAAARFAAGDYASRTAATGGDEIGGLGRTFNTMAESLAKTEYNRREFLANVSHELKTPVASIQALAEALADGVASTPEHQQRYLATIVGESQRIDRLIRDLLDLSQLEAGELSIVPEKTDLVAFLSREAANYGHLLAEKNLTLRVDAPAAVPPVLADTGRLAQIVANLVSNAVRHSPAGETIVITVQPAAGKVAVAVGDRGPGIPPEDQPYIWDRFYRVDKSRARSGGGTGLGLAITKRLVQAMDGEITVESTPGQGAKFTFTLPVA</sequence>
<evidence type="ECO:0000259" key="9">
    <source>
        <dbReference type="PROSITE" id="PS50109"/>
    </source>
</evidence>
<comment type="caution">
    <text evidence="11">The sequence shown here is derived from an EMBL/GenBank/DDBJ whole genome shotgun (WGS) entry which is preliminary data.</text>
</comment>
<dbReference type="InterPro" id="IPR036890">
    <property type="entry name" value="HATPase_C_sf"/>
</dbReference>
<dbReference type="PROSITE" id="PS50109">
    <property type="entry name" value="HIS_KIN"/>
    <property type="match status" value="1"/>
</dbReference>
<keyword evidence="5" id="KW-0808">Transferase</keyword>
<dbReference type="CDD" id="cd00082">
    <property type="entry name" value="HisKA"/>
    <property type="match status" value="1"/>
</dbReference>
<dbReference type="SMART" id="SM00387">
    <property type="entry name" value="HATPase_c"/>
    <property type="match status" value="1"/>
</dbReference>
<keyword evidence="4" id="KW-0597">Phosphoprotein</keyword>
<dbReference type="PANTHER" id="PTHR43711">
    <property type="entry name" value="TWO-COMPONENT HISTIDINE KINASE"/>
    <property type="match status" value="1"/>
</dbReference>
<dbReference type="CDD" id="cd06225">
    <property type="entry name" value="HAMP"/>
    <property type="match status" value="1"/>
</dbReference>
<proteinExistence type="predicted"/>
<feature type="domain" description="Histidine kinase" evidence="9">
    <location>
        <begin position="247"/>
        <end position="464"/>
    </location>
</feature>
<dbReference type="InterPro" id="IPR003661">
    <property type="entry name" value="HisK_dim/P_dom"/>
</dbReference>
<dbReference type="PRINTS" id="PR00344">
    <property type="entry name" value="BCTRLSENSOR"/>
</dbReference>
<dbReference type="RefSeq" id="WP_413781240.1">
    <property type="nucleotide sequence ID" value="NZ_JAUOZS010000001.1"/>
</dbReference>
<protein>
    <recommendedName>
        <fullName evidence="3">histidine kinase</fullName>
        <ecNumber evidence="3">2.7.13.3</ecNumber>
    </recommendedName>
</protein>
<dbReference type="EMBL" id="JAUOZS010000001">
    <property type="protein sequence ID" value="MDT8902767.1"/>
    <property type="molecule type" value="Genomic_DNA"/>
</dbReference>
<evidence type="ECO:0000256" key="7">
    <source>
        <dbReference type="ARBA" id="ARBA00023012"/>
    </source>
</evidence>
<evidence type="ECO:0000256" key="1">
    <source>
        <dbReference type="ARBA" id="ARBA00000085"/>
    </source>
</evidence>
<dbReference type="SUPFAM" id="SSF47384">
    <property type="entry name" value="Homodimeric domain of signal transducing histidine kinase"/>
    <property type="match status" value="1"/>
</dbReference>
<feature type="transmembrane region" description="Helical" evidence="8">
    <location>
        <begin position="166"/>
        <end position="185"/>
    </location>
</feature>
<dbReference type="Gene3D" id="1.10.287.130">
    <property type="match status" value="1"/>
</dbReference>
<keyword evidence="8" id="KW-0472">Membrane</keyword>
<dbReference type="InterPro" id="IPR005467">
    <property type="entry name" value="His_kinase_dom"/>
</dbReference>
<dbReference type="SMART" id="SM00388">
    <property type="entry name" value="HisKA"/>
    <property type="match status" value="1"/>
</dbReference>
<feature type="transmembrane region" description="Helical" evidence="8">
    <location>
        <begin position="12"/>
        <end position="32"/>
    </location>
</feature>
<feature type="transmembrane region" description="Helical" evidence="8">
    <location>
        <begin position="131"/>
        <end position="154"/>
    </location>
</feature>
<dbReference type="InterPro" id="IPR004358">
    <property type="entry name" value="Sig_transdc_His_kin-like_C"/>
</dbReference>
<evidence type="ECO:0000256" key="5">
    <source>
        <dbReference type="ARBA" id="ARBA00022679"/>
    </source>
</evidence>
<dbReference type="InterPro" id="IPR003594">
    <property type="entry name" value="HATPase_dom"/>
</dbReference>
<keyword evidence="6 11" id="KW-0418">Kinase</keyword>
<evidence type="ECO:0000259" key="10">
    <source>
        <dbReference type="PROSITE" id="PS50885"/>
    </source>
</evidence>
<evidence type="ECO:0000256" key="3">
    <source>
        <dbReference type="ARBA" id="ARBA00012438"/>
    </source>
</evidence>
<comment type="subcellular location">
    <subcellularLocation>
        <location evidence="2">Membrane</location>
    </subcellularLocation>
</comment>
<dbReference type="EC" id="2.7.13.3" evidence="3"/>
<dbReference type="Proteomes" id="UP001254848">
    <property type="component" value="Unassembled WGS sequence"/>
</dbReference>
<dbReference type="InterPro" id="IPR036097">
    <property type="entry name" value="HisK_dim/P_sf"/>
</dbReference>
<evidence type="ECO:0000313" key="11">
    <source>
        <dbReference type="EMBL" id="MDT8902767.1"/>
    </source>
</evidence>
<dbReference type="GO" id="GO:0016301">
    <property type="term" value="F:kinase activity"/>
    <property type="evidence" value="ECO:0007669"/>
    <property type="project" value="UniProtKB-KW"/>
</dbReference>
<comment type="catalytic activity">
    <reaction evidence="1">
        <text>ATP + protein L-histidine = ADP + protein N-phospho-L-histidine.</text>
        <dbReference type="EC" id="2.7.13.3"/>
    </reaction>
</comment>
<evidence type="ECO:0000256" key="2">
    <source>
        <dbReference type="ARBA" id="ARBA00004370"/>
    </source>
</evidence>
<dbReference type="PROSITE" id="PS50885">
    <property type="entry name" value="HAMP"/>
    <property type="match status" value="1"/>
</dbReference>
<name>A0ABU3P151_9FIRM</name>
<evidence type="ECO:0000313" key="12">
    <source>
        <dbReference type="Proteomes" id="UP001254848"/>
    </source>
</evidence>